<sequence>MINSGDLAQNLDAWRYILTNDAPTVLKSVADNTQKWESLRPFFMDKGYILYRPFKNTMNQTPPPITNSIPSDNTHLYPYARRFIKDNSELFSMDSLISDGRPSSELEVLKFLNTKKAREDPRNHTIPVIEFLTLENLTFAEVRLLADLFNILILYSCMAPLNEQKIGDLDRMNTLVEASYHHSTNFKPPKRKAAAPMDSGFTERKPWLPEDSG</sequence>
<name>A0A8H4QIX9_9AGAR</name>
<feature type="compositionally biased region" description="Basic and acidic residues" evidence="1">
    <location>
        <begin position="201"/>
        <end position="213"/>
    </location>
</feature>
<gene>
    <name evidence="2" type="ORF">D9613_004306</name>
</gene>
<dbReference type="AlphaFoldDB" id="A0A8H4QIX9"/>
<evidence type="ECO:0000313" key="2">
    <source>
        <dbReference type="EMBL" id="KAF4611960.1"/>
    </source>
</evidence>
<evidence type="ECO:0000256" key="1">
    <source>
        <dbReference type="SAM" id="MobiDB-lite"/>
    </source>
</evidence>
<proteinExistence type="predicted"/>
<feature type="region of interest" description="Disordered" evidence="1">
    <location>
        <begin position="183"/>
        <end position="213"/>
    </location>
</feature>
<evidence type="ECO:0000313" key="3">
    <source>
        <dbReference type="Proteomes" id="UP000521872"/>
    </source>
</evidence>
<dbReference type="Proteomes" id="UP000521872">
    <property type="component" value="Unassembled WGS sequence"/>
</dbReference>
<protein>
    <submittedName>
        <fullName evidence="2">Uncharacterized protein</fullName>
    </submittedName>
</protein>
<organism evidence="2 3">
    <name type="scientific">Agrocybe pediades</name>
    <dbReference type="NCBI Taxonomy" id="84607"/>
    <lineage>
        <taxon>Eukaryota</taxon>
        <taxon>Fungi</taxon>
        <taxon>Dikarya</taxon>
        <taxon>Basidiomycota</taxon>
        <taxon>Agaricomycotina</taxon>
        <taxon>Agaricomycetes</taxon>
        <taxon>Agaricomycetidae</taxon>
        <taxon>Agaricales</taxon>
        <taxon>Agaricineae</taxon>
        <taxon>Strophariaceae</taxon>
        <taxon>Agrocybe</taxon>
    </lineage>
</organism>
<reference evidence="2 3" key="1">
    <citation type="submission" date="2019-12" db="EMBL/GenBank/DDBJ databases">
        <authorList>
            <person name="Floudas D."/>
            <person name="Bentzer J."/>
            <person name="Ahren D."/>
            <person name="Johansson T."/>
            <person name="Persson P."/>
            <person name="Tunlid A."/>
        </authorList>
    </citation>
    <scope>NUCLEOTIDE SEQUENCE [LARGE SCALE GENOMIC DNA]</scope>
    <source>
        <strain evidence="2 3">CBS 102.39</strain>
    </source>
</reference>
<keyword evidence="3" id="KW-1185">Reference proteome</keyword>
<accession>A0A8H4QIX9</accession>
<dbReference type="EMBL" id="JAACJL010000057">
    <property type="protein sequence ID" value="KAF4611960.1"/>
    <property type="molecule type" value="Genomic_DNA"/>
</dbReference>
<comment type="caution">
    <text evidence="2">The sequence shown here is derived from an EMBL/GenBank/DDBJ whole genome shotgun (WGS) entry which is preliminary data.</text>
</comment>